<name>A0AAV3YIY0_9GAST</name>
<sequence>MTELTPCRYKVKLYTLAPPMTKNGGKTHIMFFSAAFTPMVSLITTSEVICVRPSKYWLCGDFQSSVESSGSRQRRTVLKAFHKATKRLSNHV</sequence>
<reference evidence="1 2" key="1">
    <citation type="journal article" date="2021" name="Elife">
        <title>Chloroplast acquisition without the gene transfer in kleptoplastic sea slugs, Plakobranchus ocellatus.</title>
        <authorList>
            <person name="Maeda T."/>
            <person name="Takahashi S."/>
            <person name="Yoshida T."/>
            <person name="Shimamura S."/>
            <person name="Takaki Y."/>
            <person name="Nagai Y."/>
            <person name="Toyoda A."/>
            <person name="Suzuki Y."/>
            <person name="Arimoto A."/>
            <person name="Ishii H."/>
            <person name="Satoh N."/>
            <person name="Nishiyama T."/>
            <person name="Hasebe M."/>
            <person name="Maruyama T."/>
            <person name="Minagawa J."/>
            <person name="Obokata J."/>
            <person name="Shigenobu S."/>
        </authorList>
    </citation>
    <scope>NUCLEOTIDE SEQUENCE [LARGE SCALE GENOMIC DNA]</scope>
</reference>
<evidence type="ECO:0000313" key="2">
    <source>
        <dbReference type="Proteomes" id="UP000735302"/>
    </source>
</evidence>
<organism evidence="1 2">
    <name type="scientific">Plakobranchus ocellatus</name>
    <dbReference type="NCBI Taxonomy" id="259542"/>
    <lineage>
        <taxon>Eukaryota</taxon>
        <taxon>Metazoa</taxon>
        <taxon>Spiralia</taxon>
        <taxon>Lophotrochozoa</taxon>
        <taxon>Mollusca</taxon>
        <taxon>Gastropoda</taxon>
        <taxon>Heterobranchia</taxon>
        <taxon>Euthyneura</taxon>
        <taxon>Panpulmonata</taxon>
        <taxon>Sacoglossa</taxon>
        <taxon>Placobranchoidea</taxon>
        <taxon>Plakobranchidae</taxon>
        <taxon>Plakobranchus</taxon>
    </lineage>
</organism>
<proteinExistence type="predicted"/>
<accession>A0AAV3YIY0</accession>
<protein>
    <submittedName>
        <fullName evidence="1">Uncharacterized protein</fullName>
    </submittedName>
</protein>
<comment type="caution">
    <text evidence="1">The sequence shown here is derived from an EMBL/GenBank/DDBJ whole genome shotgun (WGS) entry which is preliminary data.</text>
</comment>
<dbReference type="Proteomes" id="UP000735302">
    <property type="component" value="Unassembled WGS sequence"/>
</dbReference>
<keyword evidence="2" id="KW-1185">Reference proteome</keyword>
<dbReference type="EMBL" id="BLXT01001085">
    <property type="protein sequence ID" value="GFN83044.1"/>
    <property type="molecule type" value="Genomic_DNA"/>
</dbReference>
<gene>
    <name evidence="1" type="ORF">PoB_000955000</name>
</gene>
<evidence type="ECO:0000313" key="1">
    <source>
        <dbReference type="EMBL" id="GFN83044.1"/>
    </source>
</evidence>
<dbReference type="AlphaFoldDB" id="A0AAV3YIY0"/>